<dbReference type="RefSeq" id="WP_129087646.1">
    <property type="nucleotide sequence ID" value="NZ_CP053836.1"/>
</dbReference>
<evidence type="ECO:0000256" key="1">
    <source>
        <dbReference type="SAM" id="Phobius"/>
    </source>
</evidence>
<comment type="caution">
    <text evidence="3">The sequence shown here is derived from an EMBL/GenBank/DDBJ whole genome shotgun (WGS) entry which is preliminary data.</text>
</comment>
<keyword evidence="1" id="KW-0472">Membrane</keyword>
<reference evidence="4 5" key="1">
    <citation type="submission" date="2017-10" db="EMBL/GenBank/DDBJ databases">
        <title>Genomics of the genus Arcobacter.</title>
        <authorList>
            <person name="Perez-Cataluna A."/>
            <person name="Figueras M.J."/>
        </authorList>
    </citation>
    <scope>NUCLEOTIDE SEQUENCE [LARGE SCALE GENOMIC DNA]</scope>
    <source>
        <strain evidence="3 4">CECT 8441</strain>
        <strain evidence="2 5">CECT 8993</strain>
    </source>
</reference>
<sequence>MAMLIYGFMMGIIVPLIGIVLHSSISTMVGDVILLPIYMLSSIFDEPFWYLSTLKQSLLFLICGVAFAFFVWHIEVAAKKPRG</sequence>
<dbReference type="AlphaFoldDB" id="A0A4Q1AW12"/>
<name>A0A4Q1AW12_9BACT</name>
<keyword evidence="4" id="KW-1185">Reference proteome</keyword>
<keyword evidence="1" id="KW-1133">Transmembrane helix</keyword>
<dbReference type="EMBL" id="PDKJ01000006">
    <property type="protein sequence ID" value="RXJ68269.1"/>
    <property type="molecule type" value="Genomic_DNA"/>
</dbReference>
<feature type="transmembrane region" description="Helical" evidence="1">
    <location>
        <begin position="58"/>
        <end position="78"/>
    </location>
</feature>
<keyword evidence="1" id="KW-0812">Transmembrane</keyword>
<evidence type="ECO:0000313" key="4">
    <source>
        <dbReference type="Proteomes" id="UP000289758"/>
    </source>
</evidence>
<dbReference type="EMBL" id="PDKK01000009">
    <property type="protein sequence ID" value="RXK04585.1"/>
    <property type="molecule type" value="Genomic_DNA"/>
</dbReference>
<organism evidence="3 4">
    <name type="scientific">Halarcobacter ebronensis</name>
    <dbReference type="NCBI Taxonomy" id="1462615"/>
    <lineage>
        <taxon>Bacteria</taxon>
        <taxon>Pseudomonadati</taxon>
        <taxon>Campylobacterota</taxon>
        <taxon>Epsilonproteobacteria</taxon>
        <taxon>Campylobacterales</taxon>
        <taxon>Arcobacteraceae</taxon>
        <taxon>Halarcobacter</taxon>
    </lineage>
</organism>
<proteinExistence type="predicted"/>
<feature type="transmembrane region" description="Helical" evidence="1">
    <location>
        <begin position="12"/>
        <end position="38"/>
    </location>
</feature>
<dbReference type="Proteomes" id="UP000289758">
    <property type="component" value="Unassembled WGS sequence"/>
</dbReference>
<accession>A0A4Q1AW12</accession>
<dbReference type="OrthoDB" id="9978379at2"/>
<gene>
    <name evidence="3" type="ORF">CRV07_10545</name>
    <name evidence="2" type="ORF">CRV08_08435</name>
</gene>
<evidence type="ECO:0000313" key="2">
    <source>
        <dbReference type="EMBL" id="RXJ68269.1"/>
    </source>
</evidence>
<dbReference type="Proteomes" id="UP000290172">
    <property type="component" value="Unassembled WGS sequence"/>
</dbReference>
<protein>
    <submittedName>
        <fullName evidence="3">Uncharacterized protein</fullName>
    </submittedName>
</protein>
<evidence type="ECO:0000313" key="3">
    <source>
        <dbReference type="EMBL" id="RXK04585.1"/>
    </source>
</evidence>
<evidence type="ECO:0000313" key="5">
    <source>
        <dbReference type="Proteomes" id="UP000290172"/>
    </source>
</evidence>